<dbReference type="InterPro" id="IPR036396">
    <property type="entry name" value="Cyt_P450_sf"/>
</dbReference>
<dbReference type="PRINTS" id="PR00385">
    <property type="entry name" value="P450"/>
</dbReference>
<dbReference type="GO" id="GO:0016705">
    <property type="term" value="F:oxidoreductase activity, acting on paired donors, with incorporation or reduction of molecular oxygen"/>
    <property type="evidence" value="ECO:0007669"/>
    <property type="project" value="InterPro"/>
</dbReference>
<dbReference type="InterPro" id="IPR017972">
    <property type="entry name" value="Cyt_P450_CS"/>
</dbReference>
<evidence type="ECO:0000313" key="10">
    <source>
        <dbReference type="EMBL" id="GJJ07024.1"/>
    </source>
</evidence>
<comment type="pathway">
    <text evidence="2">Secondary metabolite biosynthesis.</text>
</comment>
<keyword evidence="11" id="KW-1185">Reference proteome</keyword>
<dbReference type="GO" id="GO:0005506">
    <property type="term" value="F:iron ion binding"/>
    <property type="evidence" value="ECO:0007669"/>
    <property type="project" value="InterPro"/>
</dbReference>
<reference evidence="10" key="1">
    <citation type="submission" date="2021-10" db="EMBL/GenBank/DDBJ databases">
        <title>De novo Genome Assembly of Clathrus columnatus (Basidiomycota, Fungi) Using Illumina and Nanopore Sequence Data.</title>
        <authorList>
            <person name="Ogiso-Tanaka E."/>
            <person name="Itagaki H."/>
            <person name="Hosoya T."/>
            <person name="Hosaka K."/>
        </authorList>
    </citation>
    <scope>NUCLEOTIDE SEQUENCE</scope>
    <source>
        <strain evidence="10">MO-923</strain>
    </source>
</reference>
<keyword evidence="4 9" id="KW-0349">Heme</keyword>
<evidence type="ECO:0000256" key="2">
    <source>
        <dbReference type="ARBA" id="ARBA00005179"/>
    </source>
</evidence>
<gene>
    <name evidence="10" type="ORF">Clacol_001222</name>
</gene>
<dbReference type="InterPro" id="IPR001128">
    <property type="entry name" value="Cyt_P450"/>
</dbReference>
<dbReference type="InterPro" id="IPR002401">
    <property type="entry name" value="Cyt_P450_E_grp-I"/>
</dbReference>
<evidence type="ECO:0000256" key="7">
    <source>
        <dbReference type="ARBA" id="ARBA00023004"/>
    </source>
</evidence>
<dbReference type="PANTHER" id="PTHR24305:SF166">
    <property type="entry name" value="CYTOCHROME P450 12A4, MITOCHONDRIAL-RELATED"/>
    <property type="match status" value="1"/>
</dbReference>
<dbReference type="AlphaFoldDB" id="A0AAV5A157"/>
<comment type="caution">
    <text evidence="10">The sequence shown here is derived from an EMBL/GenBank/DDBJ whole genome shotgun (WGS) entry which is preliminary data.</text>
</comment>
<evidence type="ECO:0008006" key="12">
    <source>
        <dbReference type="Google" id="ProtNLM"/>
    </source>
</evidence>
<keyword evidence="8" id="KW-0503">Monooxygenase</keyword>
<dbReference type="PANTHER" id="PTHR24305">
    <property type="entry name" value="CYTOCHROME P450"/>
    <property type="match status" value="1"/>
</dbReference>
<evidence type="ECO:0000256" key="6">
    <source>
        <dbReference type="ARBA" id="ARBA00023002"/>
    </source>
</evidence>
<evidence type="ECO:0000256" key="1">
    <source>
        <dbReference type="ARBA" id="ARBA00001971"/>
    </source>
</evidence>
<keyword evidence="5 9" id="KW-0479">Metal-binding</keyword>
<evidence type="ECO:0000313" key="11">
    <source>
        <dbReference type="Proteomes" id="UP001050691"/>
    </source>
</evidence>
<dbReference type="Pfam" id="PF00067">
    <property type="entry name" value="p450"/>
    <property type="match status" value="2"/>
</dbReference>
<comment type="cofactor">
    <cofactor evidence="1 9">
        <name>heme</name>
        <dbReference type="ChEBI" id="CHEBI:30413"/>
    </cofactor>
</comment>
<dbReference type="GO" id="GO:0020037">
    <property type="term" value="F:heme binding"/>
    <property type="evidence" value="ECO:0007669"/>
    <property type="project" value="InterPro"/>
</dbReference>
<evidence type="ECO:0000256" key="8">
    <source>
        <dbReference type="ARBA" id="ARBA00023033"/>
    </source>
</evidence>
<evidence type="ECO:0000256" key="9">
    <source>
        <dbReference type="PIRSR" id="PIRSR602401-1"/>
    </source>
</evidence>
<sequence>MILAILAALAVQFYHISAILQLINNVAVILLDSFAFLAVVRQVWGLWKLKRSLGLRSNQDIATSLIGQGFLRFSLSALLICEFTLDLRRRNSKKIIPNQSALNLPTMSFQDNPVQSVKSVFGRLHENLIAEMGERNVDTPDLLPTGTQSSSKFMDFFKTTPEVELTWPRLLQELYQLDKLRIVSRLADPTSKASIFRRNRLLVILLCIFQKLVKLTQGQNEFEERLRRRKFIDKLPGPPRSSWLTGNLPDLLRSTEISDAPFAWLREYGTVVRSYAEFGRKTLFVSDPKAIQYILNTSGYNFPRTWSDRALVRISLGEGLVWAEGKQHAQQRKIMTPAFSFNTLRGFIPLFREKARKTVNKIKEQIESEENPATANVVNIVPWLSRMTLDIIGVAAADYDFEALDGGQNNRLTQAYGNVMADAFYKRSDIDIIVAYLMGKIPEFVYGPFMKILPTRSLKRIKRFMSVASTVARDAVDKQTALYTDGQQGSNNLMGILVRANLSENPRAKLTDEEVISQLTTFFFAGHETTSSTLVWALYELSRHPEYQTKVREEIRATCARVAERNDGEITIPDLDSMQYLLALVKASLIHKAKGGTTYSYFKQETLRVHPIVGGIFRQAGQDDQIPLSVPVTLTTGEVVTSLPIERGQQVTISFINYNRLKSVWGEDANAWRPERFLETQVDKRKQRTNLGVMSNIGTFSSGVRGCIGWRFSVLEMQVILIELLTHFEFSPPPGDIEILRVSVGLMGPMVKGSTSGRLELPLTITPLQA</sequence>
<dbReference type="PROSITE" id="PS00086">
    <property type="entry name" value="CYTOCHROME_P450"/>
    <property type="match status" value="1"/>
</dbReference>
<evidence type="ECO:0000256" key="5">
    <source>
        <dbReference type="ARBA" id="ARBA00022723"/>
    </source>
</evidence>
<dbReference type="SUPFAM" id="SSF48264">
    <property type="entry name" value="Cytochrome P450"/>
    <property type="match status" value="1"/>
</dbReference>
<dbReference type="Gene3D" id="1.10.630.10">
    <property type="entry name" value="Cytochrome P450"/>
    <property type="match status" value="1"/>
</dbReference>
<accession>A0AAV5A157</accession>
<dbReference type="GO" id="GO:0004497">
    <property type="term" value="F:monooxygenase activity"/>
    <property type="evidence" value="ECO:0007669"/>
    <property type="project" value="UniProtKB-KW"/>
</dbReference>
<organism evidence="10 11">
    <name type="scientific">Clathrus columnatus</name>
    <dbReference type="NCBI Taxonomy" id="1419009"/>
    <lineage>
        <taxon>Eukaryota</taxon>
        <taxon>Fungi</taxon>
        <taxon>Dikarya</taxon>
        <taxon>Basidiomycota</taxon>
        <taxon>Agaricomycotina</taxon>
        <taxon>Agaricomycetes</taxon>
        <taxon>Phallomycetidae</taxon>
        <taxon>Phallales</taxon>
        <taxon>Clathraceae</taxon>
        <taxon>Clathrus</taxon>
    </lineage>
</organism>
<keyword evidence="7 9" id="KW-0408">Iron</keyword>
<name>A0AAV5A157_9AGAM</name>
<comment type="similarity">
    <text evidence="3">Belongs to the cytochrome P450 family.</text>
</comment>
<evidence type="ECO:0000256" key="3">
    <source>
        <dbReference type="ARBA" id="ARBA00010617"/>
    </source>
</evidence>
<dbReference type="PRINTS" id="PR00463">
    <property type="entry name" value="EP450I"/>
</dbReference>
<dbReference type="Proteomes" id="UP001050691">
    <property type="component" value="Unassembled WGS sequence"/>
</dbReference>
<evidence type="ECO:0000256" key="4">
    <source>
        <dbReference type="ARBA" id="ARBA00022617"/>
    </source>
</evidence>
<keyword evidence="6" id="KW-0560">Oxidoreductase</keyword>
<protein>
    <recommendedName>
        <fullName evidence="12">Cytochrome P450</fullName>
    </recommendedName>
</protein>
<dbReference type="InterPro" id="IPR050121">
    <property type="entry name" value="Cytochrome_P450_monoxygenase"/>
</dbReference>
<dbReference type="EMBL" id="BPWL01000002">
    <property type="protein sequence ID" value="GJJ07024.1"/>
    <property type="molecule type" value="Genomic_DNA"/>
</dbReference>
<proteinExistence type="inferred from homology"/>
<feature type="binding site" description="axial binding residue" evidence="9">
    <location>
        <position position="707"/>
    </location>
    <ligand>
        <name>heme</name>
        <dbReference type="ChEBI" id="CHEBI:30413"/>
    </ligand>
    <ligandPart>
        <name>Fe</name>
        <dbReference type="ChEBI" id="CHEBI:18248"/>
    </ligandPart>
</feature>